<keyword evidence="1" id="KW-0456">Lyase</keyword>
<feature type="non-terminal residue" evidence="1">
    <location>
        <position position="222"/>
    </location>
</feature>
<name>A0ACC1M053_9FUNG</name>
<proteinExistence type="predicted"/>
<evidence type="ECO:0000313" key="2">
    <source>
        <dbReference type="Proteomes" id="UP001139981"/>
    </source>
</evidence>
<reference evidence="1" key="1">
    <citation type="submission" date="2022-07" db="EMBL/GenBank/DDBJ databases">
        <title>Phylogenomic reconstructions and comparative analyses of Kickxellomycotina fungi.</title>
        <authorList>
            <person name="Reynolds N.K."/>
            <person name="Stajich J.E."/>
            <person name="Barry K."/>
            <person name="Grigoriev I.V."/>
            <person name="Crous P."/>
            <person name="Smith M.E."/>
        </authorList>
    </citation>
    <scope>NUCLEOTIDE SEQUENCE</scope>
    <source>
        <strain evidence="1">CBS 190363</strain>
    </source>
</reference>
<protein>
    <submittedName>
        <fullName evidence="1">Ornithine decarboxylase</fullName>
        <ecNumber evidence="1">4.1.1.17</ecNumber>
    </submittedName>
</protein>
<comment type="caution">
    <text evidence="1">The sequence shown here is derived from an EMBL/GenBank/DDBJ whole genome shotgun (WGS) entry which is preliminary data.</text>
</comment>
<sequence length="222" mass="23281">MRPEVCPSSQAMPVAEAATLKTKRQLFALPDALCINSAGASITDAAVAQFSRGSVDDALQAKLAQAGAEDAFFVADLGEVARQHRLWTRLLPRVQPFYAIKCNPDFVVVRLLAQLGAGFDCASTAELALALSTGAAASDIIYAHPCKPASHLRYAAAQGVDLLTFDNADELIKISTLHPNARAVLRILADDSAARCRLGLKFGAAPEAAGALLRSALALGVN</sequence>
<gene>
    <name evidence="1" type="primary">SPE1</name>
    <name evidence="1" type="ORF">IWW38_003517</name>
</gene>
<keyword evidence="2" id="KW-1185">Reference proteome</keyword>
<dbReference type="EC" id="4.1.1.17" evidence="1"/>
<dbReference type="Proteomes" id="UP001139981">
    <property type="component" value="Unassembled WGS sequence"/>
</dbReference>
<accession>A0ACC1M053</accession>
<dbReference type="EMBL" id="JANBVB010000921">
    <property type="protein sequence ID" value="KAJ2891685.1"/>
    <property type="molecule type" value="Genomic_DNA"/>
</dbReference>
<evidence type="ECO:0000313" key="1">
    <source>
        <dbReference type="EMBL" id="KAJ2891685.1"/>
    </source>
</evidence>
<organism evidence="1 2">
    <name type="scientific">Coemansia aciculifera</name>
    <dbReference type="NCBI Taxonomy" id="417176"/>
    <lineage>
        <taxon>Eukaryota</taxon>
        <taxon>Fungi</taxon>
        <taxon>Fungi incertae sedis</taxon>
        <taxon>Zoopagomycota</taxon>
        <taxon>Kickxellomycotina</taxon>
        <taxon>Kickxellomycetes</taxon>
        <taxon>Kickxellales</taxon>
        <taxon>Kickxellaceae</taxon>
        <taxon>Coemansia</taxon>
    </lineage>
</organism>